<dbReference type="InterPro" id="IPR043502">
    <property type="entry name" value="DNA/RNA_pol_sf"/>
</dbReference>
<reference evidence="3" key="1">
    <citation type="journal article" date="2010" name="Science">
        <title>Plasticity of animal genome architecture unmasked by rapid evolution of a pelagic tunicate.</title>
        <authorList>
            <person name="Denoeud F."/>
            <person name="Henriet S."/>
            <person name="Mungpakdee S."/>
            <person name="Aury J.M."/>
            <person name="Da Silva C."/>
            <person name="Brinkmann H."/>
            <person name="Mikhaleva J."/>
            <person name="Olsen L.C."/>
            <person name="Jubin C."/>
            <person name="Canestro C."/>
            <person name="Bouquet J.M."/>
            <person name="Danks G."/>
            <person name="Poulain J."/>
            <person name="Campsteijn C."/>
            <person name="Adamski M."/>
            <person name="Cross I."/>
            <person name="Yadetie F."/>
            <person name="Muffato M."/>
            <person name="Louis A."/>
            <person name="Butcher S."/>
            <person name="Tsagkogeorga G."/>
            <person name="Konrad A."/>
            <person name="Singh S."/>
            <person name="Jensen M.F."/>
            <person name="Cong E.H."/>
            <person name="Eikeseth-Otteraa H."/>
            <person name="Noel B."/>
            <person name="Anthouard V."/>
            <person name="Porcel B.M."/>
            <person name="Kachouri-Lafond R."/>
            <person name="Nishino A."/>
            <person name="Ugolini M."/>
            <person name="Chourrout P."/>
            <person name="Nishida H."/>
            <person name="Aasland R."/>
            <person name="Huzurbazar S."/>
            <person name="Westhof E."/>
            <person name="Delsuc F."/>
            <person name="Lehrach H."/>
            <person name="Reinhardt R."/>
            <person name="Weissenbach J."/>
            <person name="Roy S.W."/>
            <person name="Artiguenave F."/>
            <person name="Postlethwait J.H."/>
            <person name="Manak J.R."/>
            <person name="Thompson E.M."/>
            <person name="Jaillon O."/>
            <person name="Du Pasquier L."/>
            <person name="Boudinot P."/>
            <person name="Liberles D.A."/>
            <person name="Volff J.N."/>
            <person name="Philippe H."/>
            <person name="Lenhard B."/>
            <person name="Roest Crollius H."/>
            <person name="Wincker P."/>
            <person name="Chourrout D."/>
        </authorList>
    </citation>
    <scope>NUCLEOTIDE SEQUENCE [LARGE SCALE GENOMIC DNA]</scope>
</reference>
<dbReference type="PROSITE" id="PS50878">
    <property type="entry name" value="RT_POL"/>
    <property type="match status" value="1"/>
</dbReference>
<gene>
    <name evidence="3" type="ORF">GSOID_T00020615001</name>
</gene>
<protein>
    <recommendedName>
        <fullName evidence="2">Reverse transcriptase domain-containing protein</fullName>
    </recommendedName>
</protein>
<accession>E4YX28</accession>
<dbReference type="PANTHER" id="PTHR19446">
    <property type="entry name" value="REVERSE TRANSCRIPTASES"/>
    <property type="match status" value="1"/>
</dbReference>
<dbReference type="InterPro" id="IPR000477">
    <property type="entry name" value="RT_dom"/>
</dbReference>
<evidence type="ECO:0000259" key="2">
    <source>
        <dbReference type="PROSITE" id="PS50878"/>
    </source>
</evidence>
<sequence>MVIVNSTSVLGVKRASEPIARECDSPRKRARPSEGPARSKMRCGHKRGSPGTCETNKRPRLGRPSAHSSNLPSGVTTILESNWADSIRASESNSDILRLARGLIANLARGKSLGYLQNSGIHRYAVKRLRSDAKPSKNRADFEKFEGKFRARTNAFKLLNSIYETRPRDFVQSFVDGKSVERRKFRTSSACKFYREIYGSTEIDPDLTDLRANVVDYEKLITPDELETAIMGSDSSPGPDGVSKSEIKKWVKTEPLEAVSFFNILILSRELPSSLKRAKLTLIPKVEGAKLDQTRPISVVSHLYRVYLAILCNRLSPVVASTIDTRQLGLNVAGGAQLGHLMVKKCLYTAQTMGRDIGVISLDCRKAFDRISRRKISEKLLSMPEIPKSLAHNVIATLHGTSIVYAGAGGATNSFAARSGVPQGSPLSALLFVLGTVDAFKRAFNANSGFALADTKVTGIAYLDDLTIIGKNGAAALETAAKVREELGHVGLQLNESKSQIVALKRISRRTKKVEIDTSTFVLGDQHIEALKEGEDFRLLGAKIHAKSKSIKEEWDELKRKLKGKLSHVCGLQLATHHKLDLLLRYIIPSFFYNLGLLETTRSAHRIRKCRYTEQVDRIIDTTIRRLFHLSDGQRFKETVKLAKLPQKYGGLGFPNLEQSHCSNRVQLFGSAERVFGDKLARILIPDIESAKIEYESKRTFTQRNLEAVRALPGLKWLHESLNHGKFLRCREERQALSGGRMIRFFKMKSNLLSTRECQKRKRQTNSARCRHCDAPNETITHLLGSCRSRLAHEGIVRRHNAVYRRFERMLKCRPQIKYLSEVEVIGNEAGQRVKPDGIMITPTTTWVVEFGIHTEIGDPSARFETIESKAVKYEKPWIYERLHEMGIAPRGRPVKCVSIIVGARGTFTTAGNARGYRSMCKELRFAPETVLSTLAQTSGELSLRLLDALLR</sequence>
<feature type="region of interest" description="Disordered" evidence="1">
    <location>
        <begin position="20"/>
        <end position="74"/>
    </location>
</feature>
<dbReference type="CDD" id="cd01650">
    <property type="entry name" value="RT_nLTR_like"/>
    <property type="match status" value="1"/>
</dbReference>
<dbReference type="AlphaFoldDB" id="E4YX28"/>
<name>E4YX28_OIKDI</name>
<dbReference type="Proteomes" id="UP000011014">
    <property type="component" value="Unassembled WGS sequence"/>
</dbReference>
<evidence type="ECO:0000256" key="1">
    <source>
        <dbReference type="SAM" id="MobiDB-lite"/>
    </source>
</evidence>
<evidence type="ECO:0000313" key="3">
    <source>
        <dbReference type="EMBL" id="CBY40011.1"/>
    </source>
</evidence>
<proteinExistence type="predicted"/>
<dbReference type="Pfam" id="PF00078">
    <property type="entry name" value="RVT_1"/>
    <property type="match status" value="1"/>
</dbReference>
<feature type="domain" description="Reverse transcriptase" evidence="2">
    <location>
        <begin position="264"/>
        <end position="544"/>
    </location>
</feature>
<dbReference type="EMBL" id="FN655738">
    <property type="protein sequence ID" value="CBY40011.1"/>
    <property type="molecule type" value="Genomic_DNA"/>
</dbReference>
<organism evidence="3">
    <name type="scientific">Oikopleura dioica</name>
    <name type="common">Tunicate</name>
    <dbReference type="NCBI Taxonomy" id="34765"/>
    <lineage>
        <taxon>Eukaryota</taxon>
        <taxon>Metazoa</taxon>
        <taxon>Chordata</taxon>
        <taxon>Tunicata</taxon>
        <taxon>Appendicularia</taxon>
        <taxon>Copelata</taxon>
        <taxon>Oikopleuridae</taxon>
        <taxon>Oikopleura</taxon>
    </lineage>
</organism>
<feature type="compositionally biased region" description="Basic residues" evidence="1">
    <location>
        <begin position="39"/>
        <end position="48"/>
    </location>
</feature>
<dbReference type="SUPFAM" id="SSF56672">
    <property type="entry name" value="DNA/RNA polymerases"/>
    <property type="match status" value="1"/>
</dbReference>